<dbReference type="Proteomes" id="UP000747542">
    <property type="component" value="Unassembled WGS sequence"/>
</dbReference>
<comment type="caution">
    <text evidence="1">The sequence shown here is derived from an EMBL/GenBank/DDBJ whole genome shotgun (WGS) entry which is preliminary data.</text>
</comment>
<reference evidence="1" key="1">
    <citation type="journal article" date="2021" name="Sci. Adv.">
        <title>The American lobster genome reveals insights on longevity, neural, and immune adaptations.</title>
        <authorList>
            <person name="Polinski J.M."/>
            <person name="Zimin A.V."/>
            <person name="Clark K.F."/>
            <person name="Kohn A.B."/>
            <person name="Sadowski N."/>
            <person name="Timp W."/>
            <person name="Ptitsyn A."/>
            <person name="Khanna P."/>
            <person name="Romanova D.Y."/>
            <person name="Williams P."/>
            <person name="Greenwood S.J."/>
            <person name="Moroz L.L."/>
            <person name="Walt D.R."/>
            <person name="Bodnar A.G."/>
        </authorList>
    </citation>
    <scope>NUCLEOTIDE SEQUENCE</scope>
    <source>
        <strain evidence="1">GMGI-L3</strain>
    </source>
</reference>
<protein>
    <submittedName>
        <fullName evidence="1">Uncharacterized protein</fullName>
    </submittedName>
</protein>
<evidence type="ECO:0000313" key="2">
    <source>
        <dbReference type="Proteomes" id="UP000747542"/>
    </source>
</evidence>
<organism evidence="1 2">
    <name type="scientific">Homarus americanus</name>
    <name type="common">American lobster</name>
    <dbReference type="NCBI Taxonomy" id="6706"/>
    <lineage>
        <taxon>Eukaryota</taxon>
        <taxon>Metazoa</taxon>
        <taxon>Ecdysozoa</taxon>
        <taxon>Arthropoda</taxon>
        <taxon>Crustacea</taxon>
        <taxon>Multicrustacea</taxon>
        <taxon>Malacostraca</taxon>
        <taxon>Eumalacostraca</taxon>
        <taxon>Eucarida</taxon>
        <taxon>Decapoda</taxon>
        <taxon>Pleocyemata</taxon>
        <taxon>Astacidea</taxon>
        <taxon>Nephropoidea</taxon>
        <taxon>Nephropidae</taxon>
        <taxon>Homarus</taxon>
    </lineage>
</organism>
<gene>
    <name evidence="1" type="ORF">Hamer_G016423</name>
</gene>
<evidence type="ECO:0000313" key="1">
    <source>
        <dbReference type="EMBL" id="KAG7174525.1"/>
    </source>
</evidence>
<accession>A0A8J5THK7</accession>
<dbReference type="EMBL" id="JAHLQT010007588">
    <property type="protein sequence ID" value="KAG7174525.1"/>
    <property type="molecule type" value="Genomic_DNA"/>
</dbReference>
<sequence length="63" mass="7589">MRQWTLGQVDHWTTGPLDQVDLRGWTQGVLWVTLGQPVWWCSEFHWTRDEGEDSHYWRATCSR</sequence>
<dbReference type="AlphaFoldDB" id="A0A8J5THK7"/>
<proteinExistence type="predicted"/>
<keyword evidence="2" id="KW-1185">Reference proteome</keyword>
<name>A0A8J5THK7_HOMAM</name>